<reference evidence="2 3" key="1">
    <citation type="journal article" date="2011" name="Science">
        <title>The ecoresponsive genome of Daphnia pulex.</title>
        <authorList>
            <person name="Colbourne J.K."/>
            <person name="Pfrender M.E."/>
            <person name="Gilbert D."/>
            <person name="Thomas W.K."/>
            <person name="Tucker A."/>
            <person name="Oakley T.H."/>
            <person name="Tokishita S."/>
            <person name="Aerts A."/>
            <person name="Arnold G.J."/>
            <person name="Basu M.K."/>
            <person name="Bauer D.J."/>
            <person name="Caceres C.E."/>
            <person name="Carmel L."/>
            <person name="Casola C."/>
            <person name="Choi J.H."/>
            <person name="Detter J.C."/>
            <person name="Dong Q."/>
            <person name="Dusheyko S."/>
            <person name="Eads B.D."/>
            <person name="Frohlich T."/>
            <person name="Geiler-Samerotte K.A."/>
            <person name="Gerlach D."/>
            <person name="Hatcher P."/>
            <person name="Jogdeo S."/>
            <person name="Krijgsveld J."/>
            <person name="Kriventseva E.V."/>
            <person name="Kultz D."/>
            <person name="Laforsch C."/>
            <person name="Lindquist E."/>
            <person name="Lopez J."/>
            <person name="Manak J.R."/>
            <person name="Muller J."/>
            <person name="Pangilinan J."/>
            <person name="Patwardhan R.P."/>
            <person name="Pitluck S."/>
            <person name="Pritham E.J."/>
            <person name="Rechtsteiner A."/>
            <person name="Rho M."/>
            <person name="Rogozin I.B."/>
            <person name="Sakarya O."/>
            <person name="Salamov A."/>
            <person name="Schaack S."/>
            <person name="Shapiro H."/>
            <person name="Shiga Y."/>
            <person name="Skalitzky C."/>
            <person name="Smith Z."/>
            <person name="Souvorov A."/>
            <person name="Sung W."/>
            <person name="Tang Z."/>
            <person name="Tsuchiya D."/>
            <person name="Tu H."/>
            <person name="Vos H."/>
            <person name="Wang M."/>
            <person name="Wolf Y.I."/>
            <person name="Yamagata H."/>
            <person name="Yamada T."/>
            <person name="Ye Y."/>
            <person name="Shaw J.R."/>
            <person name="Andrews J."/>
            <person name="Crease T.J."/>
            <person name="Tang H."/>
            <person name="Lucas S.M."/>
            <person name="Robertson H.M."/>
            <person name="Bork P."/>
            <person name="Koonin E.V."/>
            <person name="Zdobnov E.M."/>
            <person name="Grigoriev I.V."/>
            <person name="Lynch M."/>
            <person name="Boore J.L."/>
        </authorList>
    </citation>
    <scope>NUCLEOTIDE SEQUENCE [LARGE SCALE GENOMIC DNA]</scope>
</reference>
<dbReference type="PANTHER" id="PTHR13018:SF5">
    <property type="entry name" value="RE44586P"/>
    <property type="match status" value="1"/>
</dbReference>
<feature type="transmembrane region" description="Helical" evidence="1">
    <location>
        <begin position="483"/>
        <end position="503"/>
    </location>
</feature>
<accession>E9HJV3</accession>
<sequence length="969" mass="109646">MAIIKREATKATCHSLVPFIILGCVVTMATGKPISSLTGSQDSITDAVITTPTHLPSDSNFPNDDELTREEKQDLMNLLFPSSRSSTPLANLTCNDVLRVQKLYPRVSLELLVDFVLELLETESYDPSKELNLTENCPADQGVFNNITVFLLNKSILFNLLALFIVLTVSVLVEFCGRICDRKRSPIHADLESGSNTDDEQEMKPKDLEGKCSWISERMYGIWGGIQPSHLKGHCHETDELVLLSFQLCLIAILIPSFLMVITVLLIGVFTTWNVIRTGLCLWVVFVYSVVVFYFHGSRNKMTIAGESQTRRRTLLISRIHRDDCTESFLRTHFQDNNGDVVAGVNLIHKLDEPSNSLPATAAFVTFATRQHAEFVINQPNNTKSWSLEWAPPSADIVWAFLHQKGSLLCLLIKTIQYFFIVLLPLVGSTIVVESLKLLVEHESQSYYVLVYSKSIMTIAILIVVRISPIFQVNHLRKSSKHLGVFLSSLVIIVVSEIVLPMLNFKDIWNSIIWTRTDPDVVNHWIRLQCIFRPDLGSEMAISVIEWTLFHSCFIFPRVKRWATKTWLRLIKSPNAEDAIPREEFDMGERYSELVAQFVITCVGYFTYPPIIPITVLCLVVGYVIDRYTTAQTFEPTYSGANIHRWAIMLVLMMLVIQSALLFFKNVLMVEAEASLIGDSALVALCVGLNSLLCIVSIAVQFLLFRPQQTSCEQTIAGAEDESRDYIPPALAANFQRTHSTPETRTKRPTKRSDTQKAIGLLGGLKFVLFTFVAPITVACIIVAIIRFTYVPKVAYTKSAANVSLTLNANLRMYTGRVPFTTMKEVCQQKESSWLTIESRCDDILLDNAVRNNRSAIFAKTNEEQRLLWTGGFFDLTTSDEWQWLDQSAKTEYDHFCQPNETEAIIAKARERSVTMLYIVKDYRGDKFSKNGRSCWQIYNHEQLTKMGFSFPADKTPRLPFACRESHGK</sequence>
<organism evidence="2 3">
    <name type="scientific">Daphnia pulex</name>
    <name type="common">Water flea</name>
    <dbReference type="NCBI Taxonomy" id="6669"/>
    <lineage>
        <taxon>Eukaryota</taxon>
        <taxon>Metazoa</taxon>
        <taxon>Ecdysozoa</taxon>
        <taxon>Arthropoda</taxon>
        <taxon>Crustacea</taxon>
        <taxon>Branchiopoda</taxon>
        <taxon>Diplostraca</taxon>
        <taxon>Cladocera</taxon>
        <taxon>Anomopoda</taxon>
        <taxon>Daphniidae</taxon>
        <taxon>Daphnia</taxon>
    </lineage>
</organism>
<evidence type="ECO:0000256" key="1">
    <source>
        <dbReference type="SAM" id="Phobius"/>
    </source>
</evidence>
<keyword evidence="1" id="KW-0472">Membrane</keyword>
<feature type="transmembrane region" description="Helical" evidence="1">
    <location>
        <begin position="156"/>
        <end position="176"/>
    </location>
</feature>
<dbReference type="OrthoDB" id="6350205at2759"/>
<dbReference type="eggNOG" id="KOG1134">
    <property type="taxonomic scope" value="Eukaryota"/>
</dbReference>
<feature type="transmembrane region" description="Helical" evidence="1">
    <location>
        <begin position="594"/>
        <end position="625"/>
    </location>
</feature>
<dbReference type="InterPro" id="IPR035979">
    <property type="entry name" value="RBD_domain_sf"/>
</dbReference>
<feature type="transmembrane region" description="Helical" evidence="1">
    <location>
        <begin position="767"/>
        <end position="790"/>
    </location>
</feature>
<keyword evidence="3" id="KW-1185">Reference proteome</keyword>
<dbReference type="InterPro" id="IPR045122">
    <property type="entry name" value="Csc1-like"/>
</dbReference>
<keyword evidence="1" id="KW-0812">Transmembrane</keyword>
<dbReference type="InterPro" id="IPR012677">
    <property type="entry name" value="Nucleotide-bd_a/b_plait_sf"/>
</dbReference>
<dbReference type="GO" id="GO:0003676">
    <property type="term" value="F:nucleic acid binding"/>
    <property type="evidence" value="ECO:0007669"/>
    <property type="project" value="InterPro"/>
</dbReference>
<dbReference type="Proteomes" id="UP000000305">
    <property type="component" value="Unassembled WGS sequence"/>
</dbReference>
<feature type="transmembrane region" description="Helical" evidence="1">
    <location>
        <begin position="646"/>
        <end position="668"/>
    </location>
</feature>
<dbReference type="InParanoid" id="E9HJV3"/>
<feature type="transmembrane region" description="Helical" evidence="1">
    <location>
        <begin position="12"/>
        <end position="31"/>
    </location>
</feature>
<feature type="transmembrane region" description="Helical" evidence="1">
    <location>
        <begin position="680"/>
        <end position="705"/>
    </location>
</feature>
<feature type="transmembrane region" description="Helical" evidence="1">
    <location>
        <begin position="408"/>
        <end position="427"/>
    </location>
</feature>
<dbReference type="EMBL" id="GL732664">
    <property type="protein sequence ID" value="EFX68006.1"/>
    <property type="molecule type" value="Genomic_DNA"/>
</dbReference>
<feature type="transmembrane region" description="Helical" evidence="1">
    <location>
        <begin position="275"/>
        <end position="295"/>
    </location>
</feature>
<evidence type="ECO:0000313" key="3">
    <source>
        <dbReference type="Proteomes" id="UP000000305"/>
    </source>
</evidence>
<dbReference type="SUPFAM" id="SSF54928">
    <property type="entry name" value="RNA-binding domain, RBD"/>
    <property type="match status" value="1"/>
</dbReference>
<dbReference type="PANTHER" id="PTHR13018">
    <property type="entry name" value="PROBABLE MEMBRANE PROTEIN DUF221-RELATED"/>
    <property type="match status" value="1"/>
</dbReference>
<dbReference type="HOGENOM" id="CLU_305943_0_0_1"/>
<feature type="transmembrane region" description="Helical" evidence="1">
    <location>
        <begin position="241"/>
        <end position="269"/>
    </location>
</feature>
<dbReference type="KEGG" id="dpx:DAPPUDRAFT_114981"/>
<protein>
    <submittedName>
        <fullName evidence="2">Uncharacterized protein</fullName>
    </submittedName>
</protein>
<name>E9HJV3_DAPPU</name>
<feature type="transmembrane region" description="Helical" evidence="1">
    <location>
        <begin position="447"/>
        <end position="471"/>
    </location>
</feature>
<dbReference type="Gene3D" id="3.30.70.330">
    <property type="match status" value="1"/>
</dbReference>
<proteinExistence type="predicted"/>
<evidence type="ECO:0000313" key="2">
    <source>
        <dbReference type="EMBL" id="EFX68006.1"/>
    </source>
</evidence>
<dbReference type="GO" id="GO:0005886">
    <property type="term" value="C:plasma membrane"/>
    <property type="evidence" value="ECO:0000318"/>
    <property type="project" value="GO_Central"/>
</dbReference>
<dbReference type="GO" id="GO:0005227">
    <property type="term" value="F:calcium-activated cation channel activity"/>
    <property type="evidence" value="ECO:0000318"/>
    <property type="project" value="GO_Central"/>
</dbReference>
<gene>
    <name evidence="2" type="ORF">DAPPUDRAFT_114981</name>
</gene>
<dbReference type="PROSITE" id="PS51257">
    <property type="entry name" value="PROKAR_LIPOPROTEIN"/>
    <property type="match status" value="1"/>
</dbReference>
<dbReference type="AlphaFoldDB" id="E9HJV3"/>
<keyword evidence="1" id="KW-1133">Transmembrane helix</keyword>